<evidence type="ECO:0000256" key="1">
    <source>
        <dbReference type="ARBA" id="ARBA00004442"/>
    </source>
</evidence>
<evidence type="ECO:0000256" key="4">
    <source>
        <dbReference type="ARBA" id="ARBA00023136"/>
    </source>
</evidence>
<gene>
    <name evidence="8" type="ORF">ESB13_01550</name>
</gene>
<protein>
    <submittedName>
        <fullName evidence="8">RagB/SusD family nutrient uptake outer membrane protein</fullName>
    </submittedName>
</protein>
<dbReference type="EMBL" id="SDHZ01000001">
    <property type="protein sequence ID" value="RXK85528.1"/>
    <property type="molecule type" value="Genomic_DNA"/>
</dbReference>
<organism evidence="8 9">
    <name type="scientific">Filimonas effusa</name>
    <dbReference type="NCBI Taxonomy" id="2508721"/>
    <lineage>
        <taxon>Bacteria</taxon>
        <taxon>Pseudomonadati</taxon>
        <taxon>Bacteroidota</taxon>
        <taxon>Chitinophagia</taxon>
        <taxon>Chitinophagales</taxon>
        <taxon>Chitinophagaceae</taxon>
        <taxon>Filimonas</taxon>
    </lineage>
</organism>
<evidence type="ECO:0000313" key="8">
    <source>
        <dbReference type="EMBL" id="RXK85528.1"/>
    </source>
</evidence>
<dbReference type="InterPro" id="IPR011990">
    <property type="entry name" value="TPR-like_helical_dom_sf"/>
</dbReference>
<dbReference type="Pfam" id="PF07980">
    <property type="entry name" value="SusD_RagB"/>
    <property type="match status" value="1"/>
</dbReference>
<keyword evidence="3" id="KW-0732">Signal</keyword>
<accession>A0A4Q1D9K9</accession>
<evidence type="ECO:0000256" key="3">
    <source>
        <dbReference type="ARBA" id="ARBA00022729"/>
    </source>
</evidence>
<evidence type="ECO:0000313" key="9">
    <source>
        <dbReference type="Proteomes" id="UP000290545"/>
    </source>
</evidence>
<keyword evidence="4" id="KW-0472">Membrane</keyword>
<reference evidence="8 9" key="1">
    <citation type="submission" date="2019-01" db="EMBL/GenBank/DDBJ databases">
        <title>Filimonas sp. strain TTM-71.</title>
        <authorList>
            <person name="Chen W.-M."/>
        </authorList>
    </citation>
    <scope>NUCLEOTIDE SEQUENCE [LARGE SCALE GENOMIC DNA]</scope>
    <source>
        <strain evidence="8 9">TTM-71</strain>
    </source>
</reference>
<feature type="domain" description="SusD-like N-terminal" evidence="7">
    <location>
        <begin position="118"/>
        <end position="217"/>
    </location>
</feature>
<evidence type="ECO:0000259" key="6">
    <source>
        <dbReference type="Pfam" id="PF07980"/>
    </source>
</evidence>
<sequence length="637" mass="71864">MKKIISIIAAVVILSDITSCRKYLDVVPDDIATLESAFANANETTAYLFGCYSTLQSLADIRGNAGFTGSAEIMYPFPLSDENMLGGAGGNAGFRIMRGLQNRLSPIQNFWDGENQGKNMWQAIRRCNIFLENVNKPLDLPGFKKVRMIAEAKFLKAYYHYWLLRMYGPIPIMDVTMPIDASTEQVRVSRQPVDSVFSYVTKLIDEASVDLPSVIQESASEAGRITSVIALCVKAEVLATQASPLFNGNPDVTSLKNKNGTALFSSAYDASKWEKALTACEVAVDAADKAGISLYQFRTPGNIVHLSDSTRELLALQGTVTDSWNTEQIWTLNPYFGFQNMCTPVVSADAATQLFGISSHFAVPLAMSELFYTSNGVPINEDKTWDYQGRYKIQYGDSAHMSYLKLGFPTAKGNFSRERRYYADVAFNGSLWFGSGVTDDRISNYVNAINGYAYPPDKLRFNATGYWPRKLVPYQTTYSSNSVIQNYSWPFMRLTGLWLLYAECMNEVHGPSSDAYLWVNKVRARAGLKTIQDAWTSYSNNPGKYTTKEGFRQIIHQERRIELAFEGQSGWDLRRWKELQTVLSTPVQGWNIYQKTAENYYQLNLVFQPVFSLKDYFFPIKENDLIVNPNLVQNLYW</sequence>
<comment type="caution">
    <text evidence="8">The sequence shown here is derived from an EMBL/GenBank/DDBJ whole genome shotgun (WGS) entry which is preliminary data.</text>
</comment>
<dbReference type="Pfam" id="PF14322">
    <property type="entry name" value="SusD-like_3"/>
    <property type="match status" value="1"/>
</dbReference>
<comment type="similarity">
    <text evidence="2">Belongs to the SusD family.</text>
</comment>
<evidence type="ECO:0000259" key="7">
    <source>
        <dbReference type="Pfam" id="PF14322"/>
    </source>
</evidence>
<dbReference type="AlphaFoldDB" id="A0A4Q1D9K9"/>
<dbReference type="InterPro" id="IPR033985">
    <property type="entry name" value="SusD-like_N"/>
</dbReference>
<dbReference type="GO" id="GO:0009279">
    <property type="term" value="C:cell outer membrane"/>
    <property type="evidence" value="ECO:0007669"/>
    <property type="project" value="UniProtKB-SubCell"/>
</dbReference>
<name>A0A4Q1D9K9_9BACT</name>
<feature type="domain" description="RagB/SusD" evidence="6">
    <location>
        <begin position="359"/>
        <end position="637"/>
    </location>
</feature>
<evidence type="ECO:0000256" key="2">
    <source>
        <dbReference type="ARBA" id="ARBA00006275"/>
    </source>
</evidence>
<dbReference type="Gene3D" id="1.25.40.390">
    <property type="match status" value="1"/>
</dbReference>
<dbReference type="OrthoDB" id="608091at2"/>
<keyword evidence="5" id="KW-0998">Cell outer membrane</keyword>
<dbReference type="SUPFAM" id="SSF48452">
    <property type="entry name" value="TPR-like"/>
    <property type="match status" value="1"/>
</dbReference>
<evidence type="ECO:0000256" key="5">
    <source>
        <dbReference type="ARBA" id="ARBA00023237"/>
    </source>
</evidence>
<keyword evidence="9" id="KW-1185">Reference proteome</keyword>
<dbReference type="InterPro" id="IPR012944">
    <property type="entry name" value="SusD_RagB_dom"/>
</dbReference>
<dbReference type="Proteomes" id="UP000290545">
    <property type="component" value="Unassembled WGS sequence"/>
</dbReference>
<dbReference type="RefSeq" id="WP_129001280.1">
    <property type="nucleotide sequence ID" value="NZ_SDHZ01000001.1"/>
</dbReference>
<comment type="subcellular location">
    <subcellularLocation>
        <location evidence="1">Cell outer membrane</location>
    </subcellularLocation>
</comment>
<proteinExistence type="inferred from homology"/>